<dbReference type="EMBL" id="CVMV01000143">
    <property type="protein sequence ID" value="CRG98194.1"/>
    <property type="molecule type" value="Genomic_DNA"/>
</dbReference>
<dbReference type="OMA" id="CGDQVKC"/>
<evidence type="ECO:0000313" key="3">
    <source>
        <dbReference type="EMBL" id="CRG98194.1"/>
    </source>
</evidence>
<dbReference type="Pfam" id="PF04194">
    <property type="entry name" value="PDCD2_C"/>
    <property type="match status" value="1"/>
</dbReference>
<comment type="caution">
    <text evidence="3">The sequence shown here is derived from an EMBL/GenBank/DDBJ whole genome shotgun (WGS) entry which is preliminary data.</text>
</comment>
<reference evidence="3" key="1">
    <citation type="submission" date="2015-04" db="EMBL/GenBank/DDBJ databases">
        <authorList>
            <consortium name="Pathogen Informatics"/>
        </authorList>
    </citation>
    <scope>NUCLEOTIDE SEQUENCE [LARGE SCALE GENOMIC DNA]</scope>
    <source>
        <strain evidence="3">8A</strain>
    </source>
</reference>
<dbReference type="InterPro" id="IPR007320">
    <property type="entry name" value="PDCD2_C"/>
</dbReference>
<protein>
    <recommendedName>
        <fullName evidence="2">Programmed cell death protein 2 C-terminal domain-containing protein</fullName>
    </recommendedName>
</protein>
<keyword evidence="4" id="KW-1185">Reference proteome</keyword>
<organism evidence="3 4">
    <name type="scientific">Plasmodium gallinaceum</name>
    <dbReference type="NCBI Taxonomy" id="5849"/>
    <lineage>
        <taxon>Eukaryota</taxon>
        <taxon>Sar</taxon>
        <taxon>Alveolata</taxon>
        <taxon>Apicomplexa</taxon>
        <taxon>Aconoidasida</taxon>
        <taxon>Haemosporida</taxon>
        <taxon>Plasmodiidae</taxon>
        <taxon>Plasmodium</taxon>
        <taxon>Plasmodium (Haemamoeba)</taxon>
    </lineage>
</organism>
<evidence type="ECO:0000259" key="2">
    <source>
        <dbReference type="Pfam" id="PF04194"/>
    </source>
</evidence>
<dbReference type="PANTHER" id="PTHR12298">
    <property type="entry name" value="PCDC2 PROGRAMMED CELL DEATH PROTEIN 2 -RELATED"/>
    <property type="match status" value="1"/>
</dbReference>
<feature type="region of interest" description="Disordered" evidence="1">
    <location>
        <begin position="269"/>
        <end position="289"/>
    </location>
</feature>
<dbReference type="AlphaFoldDB" id="A0A1J1H4C5"/>
<evidence type="ECO:0000256" key="1">
    <source>
        <dbReference type="SAM" id="MobiDB-lite"/>
    </source>
</evidence>
<dbReference type="GO" id="GO:0005737">
    <property type="term" value="C:cytoplasm"/>
    <property type="evidence" value="ECO:0007669"/>
    <property type="project" value="InterPro"/>
</dbReference>
<name>A0A1J1H4C5_PLAGA</name>
<dbReference type="GeneID" id="39729158"/>
<feature type="domain" description="Programmed cell death protein 2 C-terminal" evidence="2">
    <location>
        <begin position="331"/>
        <end position="471"/>
    </location>
</feature>
<sequence length="474" mass="56058">MVHVLLGYLDEKNKKNELKEKNKINKKFISKIGGKPFWLDRINLPNEKSFHCTLCSKLMSFLLQIYAPLDNISKCFHRCLYLFVCLNCGDQVKCFRTQLPRSNLFYNYYLENINHTDNESNSSNELNESIEVCKLDESDESNSSNESIESIEVCKLDESNKSNKSNKCNENKEISSDYINLYENSNNTFNKKLEYYFCCNICGIPSINTKKHKFCELKNHVIFKEKKIYISDEDDCESSSTGNESFSEEYEETYINENYKDLYKENNNENEKNKNINENDKDDSLINDNKKYMNDDDIKNIENKDDNDLDISEMKAFEDIQKDMENQRKIDHVFKNYIKKIQRFPKQIIRYSYNGTPLYSSCDNYNYNQNNFCEEVGKIKHFNTNKNKIPNCHVCGGRMIFEFQVLSTIINYLKIKKNISFNKNITLNSKFSIIAIYTCENNCDMYDINDINLKKKKSKINRYVQEYAYVQIEN</sequence>
<accession>A0A1J1H4C5</accession>
<dbReference type="PANTHER" id="PTHR12298:SF4">
    <property type="entry name" value="PROGRAMMED CELL DEATH PROTEIN 2"/>
    <property type="match status" value="1"/>
</dbReference>
<proteinExistence type="predicted"/>
<dbReference type="VEuPathDB" id="PlasmoDB:PGAL8A_00063300"/>
<evidence type="ECO:0000313" key="4">
    <source>
        <dbReference type="Proteomes" id="UP000220797"/>
    </source>
</evidence>
<dbReference type="OrthoDB" id="443682at2759"/>
<dbReference type="Proteomes" id="UP000220797">
    <property type="component" value="Unassembled WGS sequence"/>
</dbReference>
<dbReference type="RefSeq" id="XP_028530991.1">
    <property type="nucleotide sequence ID" value="XM_028674661.1"/>
</dbReference>
<gene>
    <name evidence="3" type="ORF">PGAL8A_00063300</name>
</gene>